<dbReference type="CDD" id="cd05233">
    <property type="entry name" value="SDR_c"/>
    <property type="match status" value="1"/>
</dbReference>
<dbReference type="InterPro" id="IPR036291">
    <property type="entry name" value="NAD(P)-bd_dom_sf"/>
</dbReference>
<dbReference type="AlphaFoldDB" id="A0A1F6D5X7"/>
<evidence type="ECO:0008006" key="5">
    <source>
        <dbReference type="Google" id="ProtNLM"/>
    </source>
</evidence>
<dbReference type="Pfam" id="PF13561">
    <property type="entry name" value="adh_short_C2"/>
    <property type="match status" value="1"/>
</dbReference>
<dbReference type="EMBL" id="MFKF01000023">
    <property type="protein sequence ID" value="OGG56838.1"/>
    <property type="molecule type" value="Genomic_DNA"/>
</dbReference>
<dbReference type="Proteomes" id="UP000178606">
    <property type="component" value="Unassembled WGS sequence"/>
</dbReference>
<protein>
    <recommendedName>
        <fullName evidence="5">Short-chain dehydrogenase</fullName>
    </recommendedName>
</protein>
<comment type="caution">
    <text evidence="3">The sequence shown here is derived from an EMBL/GenBank/DDBJ whole genome shotgun (WGS) entry which is preliminary data.</text>
</comment>
<dbReference type="PANTHER" id="PTHR24321">
    <property type="entry name" value="DEHYDROGENASES, SHORT CHAIN"/>
    <property type="match status" value="1"/>
</dbReference>
<gene>
    <name evidence="3" type="ORF">A3F84_10610</name>
</gene>
<dbReference type="GO" id="GO:0016491">
    <property type="term" value="F:oxidoreductase activity"/>
    <property type="evidence" value="ECO:0007669"/>
    <property type="project" value="UniProtKB-KW"/>
</dbReference>
<comment type="similarity">
    <text evidence="1">Belongs to the short-chain dehydrogenases/reductases (SDR) family.</text>
</comment>
<keyword evidence="2" id="KW-0560">Oxidoreductase</keyword>
<dbReference type="PANTHER" id="PTHR24321:SF8">
    <property type="entry name" value="ESTRADIOL 17-BETA-DEHYDROGENASE 8-RELATED"/>
    <property type="match status" value="1"/>
</dbReference>
<dbReference type="PRINTS" id="PR00080">
    <property type="entry name" value="SDRFAMILY"/>
</dbReference>
<dbReference type="NCBIfam" id="NF005559">
    <property type="entry name" value="PRK07231.1"/>
    <property type="match status" value="1"/>
</dbReference>
<evidence type="ECO:0000256" key="2">
    <source>
        <dbReference type="ARBA" id="ARBA00023002"/>
    </source>
</evidence>
<dbReference type="FunFam" id="3.40.50.720:FF:000084">
    <property type="entry name" value="Short-chain dehydrogenase reductase"/>
    <property type="match status" value="1"/>
</dbReference>
<evidence type="ECO:0000313" key="3">
    <source>
        <dbReference type="EMBL" id="OGG56838.1"/>
    </source>
</evidence>
<organism evidence="3 4">
    <name type="scientific">Handelsmanbacteria sp. (strain RIFCSPLOWO2_12_FULL_64_10)</name>
    <dbReference type="NCBI Taxonomy" id="1817868"/>
    <lineage>
        <taxon>Bacteria</taxon>
        <taxon>Candidatus Handelsmaniibacteriota</taxon>
    </lineage>
</organism>
<evidence type="ECO:0000313" key="4">
    <source>
        <dbReference type="Proteomes" id="UP000178606"/>
    </source>
</evidence>
<dbReference type="Gene3D" id="3.40.50.720">
    <property type="entry name" value="NAD(P)-binding Rossmann-like Domain"/>
    <property type="match status" value="1"/>
</dbReference>
<dbReference type="PRINTS" id="PR00081">
    <property type="entry name" value="GDHRDH"/>
</dbReference>
<sequence length="254" mass="26521">MKLQDKVALITGGGSGIGAATVRRMAAKGAKVAVVGIPEDGVRVVAAELESAGCSALAIPTDVSDAKQVEAAVARTVERFGRLDILVPNAGIQLHGRDVNLHELPEEVWDRTHDVNYRGVYLTAKYGLAQFLKQGDGGVIVIVASVTALSGASANPAYMSGKHGLIGLSRYIAVHYARHGIRCNAVCPGALERTPNHDNHPDPEGRKAQLENAIPLGRLGTPDDIAPFITFLATPEAGYATGATFVIDGGLTVS</sequence>
<reference evidence="3 4" key="1">
    <citation type="journal article" date="2016" name="Nat. Commun.">
        <title>Thousands of microbial genomes shed light on interconnected biogeochemical processes in an aquifer system.</title>
        <authorList>
            <person name="Anantharaman K."/>
            <person name="Brown C.T."/>
            <person name="Hug L.A."/>
            <person name="Sharon I."/>
            <person name="Castelle C.J."/>
            <person name="Probst A.J."/>
            <person name="Thomas B.C."/>
            <person name="Singh A."/>
            <person name="Wilkins M.J."/>
            <person name="Karaoz U."/>
            <person name="Brodie E.L."/>
            <person name="Williams K.H."/>
            <person name="Hubbard S.S."/>
            <person name="Banfield J.F."/>
        </authorList>
    </citation>
    <scope>NUCLEOTIDE SEQUENCE [LARGE SCALE GENOMIC DNA]</scope>
    <source>
        <strain evidence="4">RIFCSPLOWO2_12_FULL_64_10</strain>
    </source>
</reference>
<name>A0A1F6D5X7_HANXR</name>
<proteinExistence type="inferred from homology"/>
<accession>A0A1F6D5X7</accession>
<dbReference type="InterPro" id="IPR002347">
    <property type="entry name" value="SDR_fam"/>
</dbReference>
<dbReference type="SUPFAM" id="SSF51735">
    <property type="entry name" value="NAD(P)-binding Rossmann-fold domains"/>
    <property type="match status" value="1"/>
</dbReference>
<evidence type="ECO:0000256" key="1">
    <source>
        <dbReference type="ARBA" id="ARBA00006484"/>
    </source>
</evidence>